<evidence type="ECO:0000256" key="6">
    <source>
        <dbReference type="ARBA" id="ARBA00023136"/>
    </source>
</evidence>
<evidence type="ECO:0000313" key="10">
    <source>
        <dbReference type="Proteomes" id="UP000727993"/>
    </source>
</evidence>
<feature type="domain" description="Na+/H+ antiporter MnhB subunit-related protein" evidence="8">
    <location>
        <begin position="6"/>
        <end position="129"/>
    </location>
</feature>
<sequence>MRRSMVLESVVRVVFPSAMVLALYLLFAGHNQPGGGFVGGLVAGAAFALRYATGGLDEVRRAGRVPGRYFVGTGLFLACVTSIAPLLLGGELLESGKIKLHPPLLGEIKLSSVLAFDVGVFLVVVGLVLMMFGAFGEPAVPEDGPDPAPGAATSRSEKR</sequence>
<evidence type="ECO:0000256" key="5">
    <source>
        <dbReference type="ARBA" id="ARBA00022989"/>
    </source>
</evidence>
<comment type="caution">
    <text evidence="9">The sequence shown here is derived from an EMBL/GenBank/DDBJ whole genome shotgun (WGS) entry which is preliminary data.</text>
</comment>
<evidence type="ECO:0000256" key="1">
    <source>
        <dbReference type="ARBA" id="ARBA00004651"/>
    </source>
</evidence>
<dbReference type="AlphaFoldDB" id="A0A936NBU9"/>
<dbReference type="InterPro" id="IPR050622">
    <property type="entry name" value="CPA3_antiporter_subunitB"/>
</dbReference>
<accession>A0A936NBU9</accession>
<name>A0A936NBU9_9ACTN</name>
<dbReference type="EMBL" id="JADJZA010000006">
    <property type="protein sequence ID" value="MBK9296806.1"/>
    <property type="molecule type" value="Genomic_DNA"/>
</dbReference>
<organism evidence="9 10">
    <name type="scientific">Candidatus Neomicrothrix subdominans</name>
    <dbReference type="NCBI Taxonomy" id="2954438"/>
    <lineage>
        <taxon>Bacteria</taxon>
        <taxon>Bacillati</taxon>
        <taxon>Actinomycetota</taxon>
        <taxon>Acidimicrobiia</taxon>
        <taxon>Acidimicrobiales</taxon>
        <taxon>Microthrixaceae</taxon>
        <taxon>Candidatus Neomicrothrix</taxon>
    </lineage>
</organism>
<protein>
    <recommendedName>
        <fullName evidence="8">Na+/H+ antiporter MnhB subunit-related protein domain-containing protein</fullName>
    </recommendedName>
</protein>
<keyword evidence="4 7" id="KW-0812">Transmembrane</keyword>
<reference evidence="9 10" key="1">
    <citation type="submission" date="2020-10" db="EMBL/GenBank/DDBJ databases">
        <title>Connecting structure to function with the recovery of over 1000 high-quality activated sludge metagenome-assembled genomes encoding full-length rRNA genes using long-read sequencing.</title>
        <authorList>
            <person name="Singleton C.M."/>
            <person name="Petriglieri F."/>
            <person name="Kristensen J.M."/>
            <person name="Kirkegaard R.H."/>
            <person name="Michaelsen T.Y."/>
            <person name="Andersen M.H."/>
            <person name="Karst S.M."/>
            <person name="Dueholm M.S."/>
            <person name="Nielsen P.H."/>
            <person name="Albertsen M."/>
        </authorList>
    </citation>
    <scope>NUCLEOTIDE SEQUENCE [LARGE SCALE GENOMIC DNA]</scope>
    <source>
        <strain evidence="9">Lyne_18-Q3-R50-59_MAXAC.006</strain>
    </source>
</reference>
<dbReference type="Proteomes" id="UP000727993">
    <property type="component" value="Unassembled WGS sequence"/>
</dbReference>
<feature type="transmembrane region" description="Helical" evidence="7">
    <location>
        <begin position="33"/>
        <end position="49"/>
    </location>
</feature>
<evidence type="ECO:0000256" key="7">
    <source>
        <dbReference type="SAM" id="Phobius"/>
    </source>
</evidence>
<dbReference type="GO" id="GO:0005886">
    <property type="term" value="C:plasma membrane"/>
    <property type="evidence" value="ECO:0007669"/>
    <property type="project" value="UniProtKB-SubCell"/>
</dbReference>
<keyword evidence="5 7" id="KW-1133">Transmembrane helix</keyword>
<dbReference type="PANTHER" id="PTHR33932">
    <property type="entry name" value="NA(+)/H(+) ANTIPORTER SUBUNIT B"/>
    <property type="match status" value="1"/>
</dbReference>
<evidence type="ECO:0000256" key="4">
    <source>
        <dbReference type="ARBA" id="ARBA00022692"/>
    </source>
</evidence>
<comment type="subcellular location">
    <subcellularLocation>
        <location evidence="1">Cell membrane</location>
        <topology evidence="1">Multi-pass membrane protein</topology>
    </subcellularLocation>
</comment>
<keyword evidence="3" id="KW-1003">Cell membrane</keyword>
<feature type="transmembrane region" description="Helical" evidence="7">
    <location>
        <begin position="69"/>
        <end position="88"/>
    </location>
</feature>
<dbReference type="Pfam" id="PF04039">
    <property type="entry name" value="MnhB"/>
    <property type="match status" value="1"/>
</dbReference>
<dbReference type="PANTHER" id="PTHR33932:SF4">
    <property type="entry name" value="NA(+)_H(+) ANTIPORTER SUBUNIT B"/>
    <property type="match status" value="1"/>
</dbReference>
<evidence type="ECO:0000256" key="2">
    <source>
        <dbReference type="ARBA" id="ARBA00009425"/>
    </source>
</evidence>
<evidence type="ECO:0000256" key="3">
    <source>
        <dbReference type="ARBA" id="ARBA00022475"/>
    </source>
</evidence>
<feature type="transmembrane region" description="Helical" evidence="7">
    <location>
        <begin position="9"/>
        <end position="27"/>
    </location>
</feature>
<feature type="transmembrane region" description="Helical" evidence="7">
    <location>
        <begin position="108"/>
        <end position="132"/>
    </location>
</feature>
<dbReference type="InterPro" id="IPR007182">
    <property type="entry name" value="MnhB"/>
</dbReference>
<keyword evidence="6 7" id="KW-0472">Membrane</keyword>
<comment type="similarity">
    <text evidence="2">Belongs to the CPA3 antiporters (TC 2.A.63) subunit B family.</text>
</comment>
<proteinExistence type="inferred from homology"/>
<evidence type="ECO:0000259" key="8">
    <source>
        <dbReference type="Pfam" id="PF04039"/>
    </source>
</evidence>
<gene>
    <name evidence="9" type="ORF">IPN02_08180</name>
</gene>
<evidence type="ECO:0000313" key="9">
    <source>
        <dbReference type="EMBL" id="MBK9296806.1"/>
    </source>
</evidence>